<feature type="region of interest" description="Disordered" evidence="1">
    <location>
        <begin position="1086"/>
        <end position="1136"/>
    </location>
</feature>
<dbReference type="Proteomes" id="UP000823561">
    <property type="component" value="Chromosome 24"/>
</dbReference>
<feature type="region of interest" description="Disordered" evidence="1">
    <location>
        <begin position="203"/>
        <end position="222"/>
    </location>
</feature>
<feature type="compositionally biased region" description="Low complexity" evidence="1">
    <location>
        <begin position="937"/>
        <end position="950"/>
    </location>
</feature>
<feature type="region of interest" description="Disordered" evidence="1">
    <location>
        <begin position="760"/>
        <end position="812"/>
    </location>
</feature>
<feature type="region of interest" description="Disordered" evidence="1">
    <location>
        <begin position="879"/>
        <end position="994"/>
    </location>
</feature>
<dbReference type="GO" id="GO:0007099">
    <property type="term" value="P:centriole replication"/>
    <property type="evidence" value="ECO:0007669"/>
    <property type="project" value="InterPro"/>
</dbReference>
<dbReference type="PANTHER" id="PTHR34439:SF1">
    <property type="entry name" value="CENTROBIN"/>
    <property type="match status" value="1"/>
</dbReference>
<dbReference type="GO" id="GO:0005814">
    <property type="term" value="C:centriole"/>
    <property type="evidence" value="ECO:0007669"/>
    <property type="project" value="TreeGrafter"/>
</dbReference>
<dbReference type="InterPro" id="IPR038923">
    <property type="entry name" value="Centrobin"/>
</dbReference>
<dbReference type="EMBL" id="JADWDJ010000024">
    <property type="protein sequence ID" value="KAG5260600.1"/>
    <property type="molecule type" value="Genomic_DNA"/>
</dbReference>
<evidence type="ECO:0008006" key="4">
    <source>
        <dbReference type="Google" id="ProtNLM"/>
    </source>
</evidence>
<name>A0AAV6FHQ3_9TELE</name>
<reference evidence="2" key="1">
    <citation type="submission" date="2020-10" db="EMBL/GenBank/DDBJ databases">
        <title>Chromosome-scale genome assembly of the Allis shad, Alosa alosa.</title>
        <authorList>
            <person name="Margot Z."/>
            <person name="Christophe K."/>
            <person name="Cabau C."/>
            <person name="Louis A."/>
            <person name="Berthelot C."/>
            <person name="Parey E."/>
            <person name="Roest Crollius H."/>
            <person name="Montfort J."/>
            <person name="Robinson-Rechavi M."/>
            <person name="Bucao C."/>
            <person name="Bouchez O."/>
            <person name="Gislard M."/>
            <person name="Lluch J."/>
            <person name="Milhes M."/>
            <person name="Lampietro C."/>
            <person name="Lopez Roques C."/>
            <person name="Donnadieu C."/>
            <person name="Braasch I."/>
            <person name="Desvignes T."/>
            <person name="Postlethwait J."/>
            <person name="Bobe J."/>
            <person name="Guiguen Y."/>
        </authorList>
    </citation>
    <scope>NUCLEOTIDE SEQUENCE</scope>
    <source>
        <strain evidence="2">M-15738</strain>
        <tissue evidence="2">Blood</tissue>
    </source>
</reference>
<dbReference type="GO" id="GO:0051299">
    <property type="term" value="P:centrosome separation"/>
    <property type="evidence" value="ECO:0007669"/>
    <property type="project" value="TreeGrafter"/>
</dbReference>
<feature type="compositionally biased region" description="Polar residues" evidence="1">
    <location>
        <begin position="1124"/>
        <end position="1136"/>
    </location>
</feature>
<dbReference type="AlphaFoldDB" id="A0AAV6FHQ3"/>
<feature type="compositionally biased region" description="Basic and acidic residues" evidence="1">
    <location>
        <begin position="760"/>
        <end position="793"/>
    </location>
</feature>
<sequence length="1136" mass="128466">MSTDRVEDLLSDIEPFQSSPPPSPPPSLSKPFLSSLLPSSLARSWPSSPLSVLASSREVTTRLYSSLQQSRVHGATEEGVTRSFSELSIKPRQVSFKLSSASPEASQMSWFDTTPPFASDRPEHTEEEEEEEESTLSTSLSSEVVGLAKTHADLGPELEVGQLVEEMSANLKTSLSHSNSLQSGRRHIEDMENLRSHLQTMLKTRPAERREAPQHSQQFQDDSFGSEATTHLLNAPLFPSVSPPLSMTGLEDLFPRYTRLHSERAPPPLSGETQVLKESLERERTRRKHCEQQLSLLQNRTLALQQQLALAISADRKKDIMIEQLDKTLAKVVEGWRRHEQEKSEGVKRLQEEKDAAERAQTKQQETLAEFEKCLSQAAEALDREQKLKEELENSNKELEKQVLELRTSVDQLHEECQHLRAEGEEVRSEAERLQLQTQASRAQLEQQREQSSRRERELQEQFSQQARELETERLSGEQAQQDCEDLRGRLKEEMEQLEEMRRERDAARVDRALDQARFEAERSQLEVELKLSVEQEVTERLVHIQEENATSTSKLREQHRKQLLDLSCRHDREMSAQQTEFRAQLQEREDKLHAFTQQCDSKLSVMQEQLVSMATSKRRLEHQRAELVSRLQGMMRSHWTEALRLLANQGQLEGPLSPHCLWEGIGTHNFPVEENKTNCKQINTDSTHSTVPQAVVLHLSRERDGEMRGEREMGGGGESDNTVFNHSHIFTSLEPQLDETGLTALGNCDLDLWEKVRGEEGDRGRTGKGGPERTDSAEKEMNNRQQQREQQSHIHSTSEMLHPDPFQSPNQFKSLRQFHTSNQFHNSSQIQNLSQIHTSNQFQNLSQLQTTTQFPTSSQASSHFQSSGQFQNLAEAESMGHTLAQKTRPKSQPSSQDGPERAVQGQHSDHGSRPHQPPSHFRGHSASQSSSRLHTSNQSLSQAEVSSSSPEQRANHSSFSSEVYSSDLDRGPPVKHHSPPLKVKTVEGSSSLGQERHSELQYYITKLLDCSPGEPFLDAQVAALSQSARGPAGSPHSDPLSQLLKQPQANTQTMQHIQQLYNNLLRTEYEKNMAAVQSNLDQKLSKLEKSEEAEPPQPCPVTAPRQPQQTMVNRVRKAGPGQGNRTGSTKVTAWR</sequence>
<feature type="region of interest" description="Disordered" evidence="1">
    <location>
        <begin position="437"/>
        <end position="484"/>
    </location>
</feature>
<comment type="caution">
    <text evidence="2">The sequence shown here is derived from an EMBL/GenBank/DDBJ whole genome shotgun (WGS) entry which is preliminary data.</text>
</comment>
<feature type="compositionally biased region" description="Pro residues" evidence="1">
    <location>
        <begin position="18"/>
        <end position="28"/>
    </location>
</feature>
<feature type="compositionally biased region" description="Polar residues" evidence="1">
    <location>
        <begin position="926"/>
        <end position="936"/>
    </location>
</feature>
<feature type="compositionally biased region" description="Acidic residues" evidence="1">
    <location>
        <begin position="125"/>
        <end position="134"/>
    </location>
</feature>
<feature type="compositionally biased region" description="Basic and acidic residues" evidence="1">
    <location>
        <begin position="342"/>
        <end position="361"/>
    </location>
</feature>
<keyword evidence="3" id="KW-1185">Reference proteome</keyword>
<proteinExistence type="predicted"/>
<dbReference type="GO" id="GO:1902017">
    <property type="term" value="P:regulation of cilium assembly"/>
    <property type="evidence" value="ECO:0007669"/>
    <property type="project" value="InterPro"/>
</dbReference>
<protein>
    <recommendedName>
        <fullName evidence="4">Centrobin</fullName>
    </recommendedName>
</protein>
<accession>A0AAV6FHQ3</accession>
<feature type="region of interest" description="Disordered" evidence="1">
    <location>
        <begin position="1"/>
        <end position="32"/>
    </location>
</feature>
<dbReference type="GO" id="GO:1902410">
    <property type="term" value="P:mitotic cytokinetic process"/>
    <property type="evidence" value="ECO:0007669"/>
    <property type="project" value="TreeGrafter"/>
</dbReference>
<dbReference type="GO" id="GO:0005813">
    <property type="term" value="C:centrosome"/>
    <property type="evidence" value="ECO:0007669"/>
    <property type="project" value="TreeGrafter"/>
</dbReference>
<organism evidence="2 3">
    <name type="scientific">Alosa alosa</name>
    <name type="common">allis shad</name>
    <dbReference type="NCBI Taxonomy" id="278164"/>
    <lineage>
        <taxon>Eukaryota</taxon>
        <taxon>Metazoa</taxon>
        <taxon>Chordata</taxon>
        <taxon>Craniata</taxon>
        <taxon>Vertebrata</taxon>
        <taxon>Euteleostomi</taxon>
        <taxon>Actinopterygii</taxon>
        <taxon>Neopterygii</taxon>
        <taxon>Teleostei</taxon>
        <taxon>Clupei</taxon>
        <taxon>Clupeiformes</taxon>
        <taxon>Clupeoidei</taxon>
        <taxon>Clupeidae</taxon>
        <taxon>Alosa</taxon>
    </lineage>
</organism>
<feature type="region of interest" description="Disordered" evidence="1">
    <location>
        <begin position="342"/>
        <end position="364"/>
    </location>
</feature>
<feature type="region of interest" description="Disordered" evidence="1">
    <location>
        <begin position="105"/>
        <end position="141"/>
    </location>
</feature>
<feature type="compositionally biased region" description="Polar residues" evidence="1">
    <location>
        <begin position="951"/>
        <end position="965"/>
    </location>
</feature>
<gene>
    <name evidence="2" type="ORF">AALO_G00294310</name>
</gene>
<evidence type="ECO:0000313" key="2">
    <source>
        <dbReference type="EMBL" id="KAG5260600.1"/>
    </source>
</evidence>
<evidence type="ECO:0000256" key="1">
    <source>
        <dbReference type="SAM" id="MobiDB-lite"/>
    </source>
</evidence>
<feature type="compositionally biased region" description="Basic and acidic residues" evidence="1">
    <location>
        <begin position="447"/>
        <end position="460"/>
    </location>
</feature>
<evidence type="ECO:0000313" key="3">
    <source>
        <dbReference type="Proteomes" id="UP000823561"/>
    </source>
</evidence>
<dbReference type="PANTHER" id="PTHR34439">
    <property type="entry name" value="CENTROBIN"/>
    <property type="match status" value="1"/>
</dbReference>